<name>A0ABV6L6B2_9SPHI</name>
<gene>
    <name evidence="1" type="ORF">ACFFGT_12260</name>
</gene>
<reference evidence="1 2" key="1">
    <citation type="submission" date="2024-09" db="EMBL/GenBank/DDBJ databases">
        <authorList>
            <person name="Sun Q."/>
            <person name="Mori K."/>
        </authorList>
    </citation>
    <scope>NUCLEOTIDE SEQUENCE [LARGE SCALE GENOMIC DNA]</scope>
    <source>
        <strain evidence="1 2">NCAIM B.02415</strain>
    </source>
</reference>
<protein>
    <submittedName>
        <fullName evidence="1">Uncharacterized protein</fullName>
    </submittedName>
</protein>
<evidence type="ECO:0000313" key="2">
    <source>
        <dbReference type="Proteomes" id="UP001589828"/>
    </source>
</evidence>
<keyword evidence="2" id="KW-1185">Reference proteome</keyword>
<comment type="caution">
    <text evidence="1">The sequence shown here is derived from an EMBL/GenBank/DDBJ whole genome shotgun (WGS) entry which is preliminary data.</text>
</comment>
<organism evidence="1 2">
    <name type="scientific">Mucilaginibacter angelicae</name>
    <dbReference type="NCBI Taxonomy" id="869718"/>
    <lineage>
        <taxon>Bacteria</taxon>
        <taxon>Pseudomonadati</taxon>
        <taxon>Bacteroidota</taxon>
        <taxon>Sphingobacteriia</taxon>
        <taxon>Sphingobacteriales</taxon>
        <taxon>Sphingobacteriaceae</taxon>
        <taxon>Mucilaginibacter</taxon>
    </lineage>
</organism>
<evidence type="ECO:0000313" key="1">
    <source>
        <dbReference type="EMBL" id="MFC0514981.1"/>
    </source>
</evidence>
<sequence length="91" mass="10530">MADVSLRRGKQILALNMIADPLSVSLFEMRLEEIHRRDPMLRYEISIRDFIALFPLKIKNGKPVKPEQPASFALDRDVFLQVLVAFNQSFN</sequence>
<dbReference type="Proteomes" id="UP001589828">
    <property type="component" value="Unassembled WGS sequence"/>
</dbReference>
<dbReference type="EMBL" id="JBHLTS010000021">
    <property type="protein sequence ID" value="MFC0514981.1"/>
    <property type="molecule type" value="Genomic_DNA"/>
</dbReference>
<dbReference type="RefSeq" id="WP_377022823.1">
    <property type="nucleotide sequence ID" value="NZ_JBHLTS010000021.1"/>
</dbReference>
<proteinExistence type="predicted"/>
<accession>A0ABV6L6B2</accession>